<feature type="domain" description="ABC transmembrane type-1" evidence="9">
    <location>
        <begin position="14"/>
        <end position="208"/>
    </location>
</feature>
<evidence type="ECO:0000259" key="9">
    <source>
        <dbReference type="PROSITE" id="PS50928"/>
    </source>
</evidence>
<evidence type="ECO:0000256" key="8">
    <source>
        <dbReference type="RuleBase" id="RU363032"/>
    </source>
</evidence>
<dbReference type="PANTHER" id="PTHR30450">
    <property type="entry name" value="ABC TRANSPORTER PERMEASE"/>
    <property type="match status" value="1"/>
</dbReference>
<evidence type="ECO:0000256" key="4">
    <source>
        <dbReference type="ARBA" id="ARBA00022475"/>
    </source>
</evidence>
<reference evidence="10 11" key="1">
    <citation type="submission" date="2018-06" db="EMBL/GenBank/DDBJ databases">
        <title>Genomic Encyclopedia of Archaeal and Bacterial Type Strains, Phase II (KMG-II): from individual species to whole genera.</title>
        <authorList>
            <person name="Goeker M."/>
        </authorList>
    </citation>
    <scope>NUCLEOTIDE SEQUENCE [LARGE SCALE GENOMIC DNA]</scope>
    <source>
        <strain evidence="10 11">ATCC BAA-1881</strain>
    </source>
</reference>
<comment type="similarity">
    <text evidence="2">Belongs to the binding-protein-dependent transport system permease family. CysTW subfamily.</text>
</comment>
<dbReference type="Pfam" id="PF00528">
    <property type="entry name" value="BPD_transp_1"/>
    <property type="match status" value="1"/>
</dbReference>
<keyword evidence="7 8" id="KW-0472">Membrane</keyword>
<evidence type="ECO:0000256" key="6">
    <source>
        <dbReference type="ARBA" id="ARBA00022989"/>
    </source>
</evidence>
<evidence type="ECO:0000256" key="1">
    <source>
        <dbReference type="ARBA" id="ARBA00004651"/>
    </source>
</evidence>
<dbReference type="RefSeq" id="WP_111317940.1">
    <property type="nucleotide sequence ID" value="NZ_BIFX01000001.1"/>
</dbReference>
<dbReference type="InterPro" id="IPR051322">
    <property type="entry name" value="AA_ABC_Transporter_Permease"/>
</dbReference>
<evidence type="ECO:0000256" key="5">
    <source>
        <dbReference type="ARBA" id="ARBA00022692"/>
    </source>
</evidence>
<keyword evidence="6 8" id="KW-1133">Transmembrane helix</keyword>
<dbReference type="OrthoDB" id="9793490at2"/>
<dbReference type="FunFam" id="1.10.3720.10:FF:000002">
    <property type="entry name" value="D-methionine ABC transporter permease MetI"/>
    <property type="match status" value="1"/>
</dbReference>
<keyword evidence="3 8" id="KW-0813">Transport</keyword>
<comment type="subcellular location">
    <subcellularLocation>
        <location evidence="1 8">Cell membrane</location>
        <topology evidence="1 8">Multi-pass membrane protein</topology>
    </subcellularLocation>
</comment>
<feature type="transmembrane region" description="Helical" evidence="8">
    <location>
        <begin position="82"/>
        <end position="105"/>
    </location>
</feature>
<dbReference type="AlphaFoldDB" id="A0A326UCC8"/>
<sequence>MDWSSLTPDLIQATLDTLLMVITSTIFTVILGIPLGVLLATTDKGGLLRAPGLNQVLGIIVNIGRSLPFIILMVAISPFTRLIAGTTIGAPAAIVPLVVAAVPFFGRVAETSLREVDNGVIEAARAIGCNNWQIISKVLIPEALPALVRGITITFINLLGYSAIAGAIGAGGLGDLAIRYGYMRFETGVMIVTVILLIILVQGIQLLGNFLASLLEKK</sequence>
<dbReference type="GO" id="GO:0005886">
    <property type="term" value="C:plasma membrane"/>
    <property type="evidence" value="ECO:0007669"/>
    <property type="project" value="UniProtKB-SubCell"/>
</dbReference>
<keyword evidence="11" id="KW-1185">Reference proteome</keyword>
<evidence type="ECO:0000313" key="11">
    <source>
        <dbReference type="Proteomes" id="UP000248806"/>
    </source>
</evidence>
<dbReference type="GO" id="GO:0048473">
    <property type="term" value="P:D-methionine transmembrane transport"/>
    <property type="evidence" value="ECO:0007669"/>
    <property type="project" value="TreeGrafter"/>
</dbReference>
<keyword evidence="5 8" id="KW-0812">Transmembrane</keyword>
<dbReference type="SUPFAM" id="SSF161098">
    <property type="entry name" value="MetI-like"/>
    <property type="match status" value="1"/>
</dbReference>
<feature type="transmembrane region" description="Helical" evidence="8">
    <location>
        <begin position="20"/>
        <end position="41"/>
    </location>
</feature>
<evidence type="ECO:0000256" key="7">
    <source>
        <dbReference type="ARBA" id="ARBA00023136"/>
    </source>
</evidence>
<name>A0A326UCC8_THEHA</name>
<gene>
    <name evidence="10" type="ORF">EI42_00248</name>
</gene>
<dbReference type="PROSITE" id="PS50928">
    <property type="entry name" value="ABC_TM1"/>
    <property type="match status" value="1"/>
</dbReference>
<evidence type="ECO:0000256" key="3">
    <source>
        <dbReference type="ARBA" id="ARBA00022448"/>
    </source>
</evidence>
<dbReference type="PANTHER" id="PTHR30450:SF1">
    <property type="entry name" value="D-METHIONINE TRANSPORT SYSTEM PERMEASE PROTEIN METI-RELATED"/>
    <property type="match status" value="1"/>
</dbReference>
<dbReference type="EMBL" id="QKUF01000001">
    <property type="protein sequence ID" value="PZW36078.1"/>
    <property type="molecule type" value="Genomic_DNA"/>
</dbReference>
<feature type="transmembrane region" description="Helical" evidence="8">
    <location>
        <begin position="146"/>
        <end position="168"/>
    </location>
</feature>
<dbReference type="NCBIfam" id="NF008049">
    <property type="entry name" value="PRK10782.1"/>
    <property type="match status" value="1"/>
</dbReference>
<organism evidence="10 11">
    <name type="scientific">Thermosporothrix hazakensis</name>
    <dbReference type="NCBI Taxonomy" id="644383"/>
    <lineage>
        <taxon>Bacteria</taxon>
        <taxon>Bacillati</taxon>
        <taxon>Chloroflexota</taxon>
        <taxon>Ktedonobacteria</taxon>
        <taxon>Ktedonobacterales</taxon>
        <taxon>Thermosporotrichaceae</taxon>
        <taxon>Thermosporothrix</taxon>
    </lineage>
</organism>
<feature type="transmembrane region" description="Helical" evidence="8">
    <location>
        <begin position="53"/>
        <end position="76"/>
    </location>
</feature>
<dbReference type="InterPro" id="IPR000515">
    <property type="entry name" value="MetI-like"/>
</dbReference>
<accession>A0A326UCC8</accession>
<feature type="transmembrane region" description="Helical" evidence="8">
    <location>
        <begin position="188"/>
        <end position="212"/>
    </location>
</feature>
<protein>
    <submittedName>
        <fullName evidence="10">D-methionine transport system permease protein</fullName>
    </submittedName>
</protein>
<keyword evidence="4" id="KW-1003">Cell membrane</keyword>
<dbReference type="CDD" id="cd06261">
    <property type="entry name" value="TM_PBP2"/>
    <property type="match status" value="1"/>
</dbReference>
<dbReference type="InterPro" id="IPR035906">
    <property type="entry name" value="MetI-like_sf"/>
</dbReference>
<evidence type="ECO:0000313" key="10">
    <source>
        <dbReference type="EMBL" id="PZW36078.1"/>
    </source>
</evidence>
<dbReference type="Proteomes" id="UP000248806">
    <property type="component" value="Unassembled WGS sequence"/>
</dbReference>
<comment type="caution">
    <text evidence="10">The sequence shown here is derived from an EMBL/GenBank/DDBJ whole genome shotgun (WGS) entry which is preliminary data.</text>
</comment>
<dbReference type="Gene3D" id="1.10.3720.10">
    <property type="entry name" value="MetI-like"/>
    <property type="match status" value="1"/>
</dbReference>
<evidence type="ECO:0000256" key="2">
    <source>
        <dbReference type="ARBA" id="ARBA00007069"/>
    </source>
</evidence>
<proteinExistence type="inferred from homology"/>